<dbReference type="InterPro" id="IPR012347">
    <property type="entry name" value="Ferritin-like"/>
</dbReference>
<dbReference type="EMBL" id="JABBPK010000001">
    <property type="protein sequence ID" value="NMO75798.1"/>
    <property type="molecule type" value="Genomic_DNA"/>
</dbReference>
<comment type="caution">
    <text evidence="1">The sequence shown here is derived from an EMBL/GenBank/DDBJ whole genome shotgun (WGS) entry which is preliminary data.</text>
</comment>
<accession>A0A7Y0PKF5</accession>
<proteinExistence type="predicted"/>
<dbReference type="Proteomes" id="UP000588491">
    <property type="component" value="Unassembled WGS sequence"/>
</dbReference>
<sequence>MSQSNIKLTSSEIASLWTSYLNNCMSKQVLTHMIQYVKDREIADVIRFAFRFAQKQGKRFETVFQKDEFAIPLGFSEADVNTKAPALFTDSFCLAYINHMAKAGLLAYGGFLAMSTREDLIAFFHHGLHYTSKLYHLSTSILEKKGLLVCAPYTSIPKEMDYIDNKKYLSGYSLFHKKRPLNAVEVSHLYMNTQTNNMGLKITMAFAQTTTNKKVQAYMLRGRDISQKYLKIFTDTLMNEGIQNPNSSDIGVTNSTVRTFSDKLMMFHIGLLSAAGVGNYAMAGGASQRSDLLLNYERLSMEIGQYAKDGADLMIKNKWLEQPPPTK</sequence>
<name>A0A7Y0PKF5_9BACI</name>
<gene>
    <name evidence="1" type="ORF">HHU08_01935</name>
</gene>
<keyword evidence="2" id="KW-1185">Reference proteome</keyword>
<dbReference type="AlphaFoldDB" id="A0A7Y0PKF5"/>
<organism evidence="1 2">
    <name type="scientific">Niallia alba</name>
    <dbReference type="NCBI Taxonomy" id="2729105"/>
    <lineage>
        <taxon>Bacteria</taxon>
        <taxon>Bacillati</taxon>
        <taxon>Bacillota</taxon>
        <taxon>Bacilli</taxon>
        <taxon>Bacillales</taxon>
        <taxon>Bacillaceae</taxon>
        <taxon>Niallia</taxon>
    </lineage>
</organism>
<reference evidence="1 2" key="1">
    <citation type="submission" date="2020-04" db="EMBL/GenBank/DDBJ databases">
        <title>Bacillus sp. UniB3 isolated from commercial digestive syrup.</title>
        <authorList>
            <person name="Thorat V."/>
            <person name="Kirdat K."/>
            <person name="Tiwarekar B."/>
            <person name="Yadav A."/>
        </authorList>
    </citation>
    <scope>NUCLEOTIDE SEQUENCE [LARGE SCALE GENOMIC DNA]</scope>
    <source>
        <strain evidence="1 2">UniB3</strain>
    </source>
</reference>
<dbReference type="RefSeq" id="WP_169187689.1">
    <property type="nucleotide sequence ID" value="NZ_JABBPK010000001.1"/>
</dbReference>
<dbReference type="InterPro" id="IPR021617">
    <property type="entry name" value="DUF3231"/>
</dbReference>
<evidence type="ECO:0000313" key="2">
    <source>
        <dbReference type="Proteomes" id="UP000588491"/>
    </source>
</evidence>
<dbReference type="Gene3D" id="1.20.1260.10">
    <property type="match status" value="2"/>
</dbReference>
<protein>
    <submittedName>
        <fullName evidence="1">DUF3231 family protein</fullName>
    </submittedName>
</protein>
<dbReference type="Pfam" id="PF11553">
    <property type="entry name" value="DUF3231"/>
    <property type="match status" value="2"/>
</dbReference>
<evidence type="ECO:0000313" key="1">
    <source>
        <dbReference type="EMBL" id="NMO75798.1"/>
    </source>
</evidence>